<evidence type="ECO:0000313" key="4">
    <source>
        <dbReference type="Proteomes" id="UP000033651"/>
    </source>
</evidence>
<protein>
    <recommendedName>
        <fullName evidence="2">Zinc finger/thioredoxin putative domain-containing protein</fullName>
    </recommendedName>
</protein>
<gene>
    <name evidence="3" type="ORF">VI08_00715</name>
</gene>
<dbReference type="RefSeq" id="WP_045827605.1">
    <property type="nucleotide sequence ID" value="NZ_JZRB01000001.1"/>
</dbReference>
<dbReference type="PATRIC" id="fig|345309.4.peg.147"/>
<dbReference type="Pfam" id="PF13717">
    <property type="entry name" value="Zn_ribbon_4"/>
    <property type="match status" value="1"/>
</dbReference>
<evidence type="ECO:0000256" key="1">
    <source>
        <dbReference type="SAM" id="Phobius"/>
    </source>
</evidence>
<proteinExistence type="predicted"/>
<keyword evidence="1" id="KW-0472">Membrane</keyword>
<accession>A0A0F3L1U3</accession>
<comment type="caution">
    <text evidence="3">The sequence shown here is derived from an EMBL/GenBank/DDBJ whole genome shotgun (WGS) entry which is preliminary data.</text>
</comment>
<dbReference type="OrthoDB" id="6717714at2"/>
<dbReference type="NCBIfam" id="TIGR02098">
    <property type="entry name" value="MJ0042_CXXC"/>
    <property type="match status" value="1"/>
</dbReference>
<dbReference type="InterPro" id="IPR021834">
    <property type="entry name" value="DUF3426"/>
</dbReference>
<evidence type="ECO:0000313" key="3">
    <source>
        <dbReference type="EMBL" id="KJV37366.1"/>
    </source>
</evidence>
<dbReference type="AlphaFoldDB" id="A0A0F3L1U3"/>
<organism evidence="3 4">
    <name type="scientific">Luteibacter yeojuensis</name>
    <dbReference type="NCBI Taxonomy" id="345309"/>
    <lineage>
        <taxon>Bacteria</taxon>
        <taxon>Pseudomonadati</taxon>
        <taxon>Pseudomonadota</taxon>
        <taxon>Gammaproteobacteria</taxon>
        <taxon>Lysobacterales</taxon>
        <taxon>Rhodanobacteraceae</taxon>
        <taxon>Luteibacter</taxon>
    </lineage>
</organism>
<feature type="transmembrane region" description="Helical" evidence="1">
    <location>
        <begin position="161"/>
        <end position="180"/>
    </location>
</feature>
<keyword evidence="1" id="KW-0812">Transmembrane</keyword>
<keyword evidence="4" id="KW-1185">Reference proteome</keyword>
<name>A0A0F3L1U3_9GAMM</name>
<dbReference type="Pfam" id="PF11906">
    <property type="entry name" value="DUF3426"/>
    <property type="match status" value="1"/>
</dbReference>
<feature type="transmembrane region" description="Helical" evidence="1">
    <location>
        <begin position="130"/>
        <end position="149"/>
    </location>
</feature>
<dbReference type="InterPro" id="IPR011723">
    <property type="entry name" value="Znf/thioredoxin_put"/>
</dbReference>
<feature type="domain" description="Zinc finger/thioredoxin putative" evidence="2">
    <location>
        <begin position="1"/>
        <end position="36"/>
    </location>
</feature>
<reference evidence="3 4" key="1">
    <citation type="submission" date="2015-03" db="EMBL/GenBank/DDBJ databases">
        <title>Draft genome sequence of Luteibacter yeojuensis strain SU11.</title>
        <authorList>
            <person name="Sulaiman J."/>
            <person name="Priya K."/>
            <person name="Chan K.-G."/>
        </authorList>
    </citation>
    <scope>NUCLEOTIDE SEQUENCE [LARGE SCALE GENOMIC DNA]</scope>
    <source>
        <strain evidence="3 4">SU11</strain>
    </source>
</reference>
<evidence type="ECO:0000259" key="2">
    <source>
        <dbReference type="Pfam" id="PF13717"/>
    </source>
</evidence>
<sequence>MYTQCPECLTVYKLEAELLVPACGCLRCSHCGTVFNALGTLAAHLPAEPFTQLPMHALDQEPPVVDVAVFRPRPAATTPEPVPEAVVSLVADDGVVEAGPEPAPLGEDFSQLTFTPKFARTKKPRAWRSLAWVGVCAVLVLGLGAQLAWAKRDSLVADPTFGPVLQAACGVLGCHLPLVAAPGRLRLLARDVEQHPSVPDGLLITASVHNDAAFAQPYPVVTIVLSDANGQRLAMRRFQPADYVGDADARARGLGADATTAMVFEVQDPGQHAVAFAFSFE</sequence>
<keyword evidence="1" id="KW-1133">Transmembrane helix</keyword>
<dbReference type="Proteomes" id="UP000033651">
    <property type="component" value="Unassembled WGS sequence"/>
</dbReference>
<dbReference type="EMBL" id="JZRB01000001">
    <property type="protein sequence ID" value="KJV37366.1"/>
    <property type="molecule type" value="Genomic_DNA"/>
</dbReference>